<sequence length="235" mass="25720">MKEKKLTVKGDVDPVVIVSKLRKRWHAEIVSVGPSKEPEKKKEEPKKGDEKDQMAELIKAYKAYNPNRAPPPPHYYVQSAEEDPIDEEVTMLFLRYRKFNLDRCSAQLAELAPAASAAYGTLLLGGGLFAYTRSGSKGSLFGGLSGAVLMGAVYVLLQVPETKYIGDALGFGSAFLFSSVFGIRLAATRKLMPAGLLLGLSVCALAVFISAYLQDREISNLSYTSFNKNSRPIFT</sequence>
<dbReference type="Proteomes" id="UP001234297">
    <property type="component" value="Chromosome 1"/>
</dbReference>
<name>A0ACC2MXZ7_PERAE</name>
<evidence type="ECO:0000313" key="1">
    <source>
        <dbReference type="EMBL" id="KAJ8650323.1"/>
    </source>
</evidence>
<reference evidence="1 2" key="1">
    <citation type="journal article" date="2022" name="Hortic Res">
        <title>A haplotype resolved chromosomal level avocado genome allows analysis of novel avocado genes.</title>
        <authorList>
            <person name="Nath O."/>
            <person name="Fletcher S.J."/>
            <person name="Hayward A."/>
            <person name="Shaw L.M."/>
            <person name="Masouleh A.K."/>
            <person name="Furtado A."/>
            <person name="Henry R.J."/>
            <person name="Mitter N."/>
        </authorList>
    </citation>
    <scope>NUCLEOTIDE SEQUENCE [LARGE SCALE GENOMIC DNA]</scope>
    <source>
        <strain evidence="2">cv. Hass</strain>
    </source>
</reference>
<accession>A0ACC2MXZ7</accession>
<gene>
    <name evidence="1" type="ORF">MRB53_003346</name>
</gene>
<keyword evidence="2" id="KW-1185">Reference proteome</keyword>
<evidence type="ECO:0000313" key="2">
    <source>
        <dbReference type="Proteomes" id="UP001234297"/>
    </source>
</evidence>
<proteinExistence type="predicted"/>
<organism evidence="1 2">
    <name type="scientific">Persea americana</name>
    <name type="common">Avocado</name>
    <dbReference type="NCBI Taxonomy" id="3435"/>
    <lineage>
        <taxon>Eukaryota</taxon>
        <taxon>Viridiplantae</taxon>
        <taxon>Streptophyta</taxon>
        <taxon>Embryophyta</taxon>
        <taxon>Tracheophyta</taxon>
        <taxon>Spermatophyta</taxon>
        <taxon>Magnoliopsida</taxon>
        <taxon>Magnoliidae</taxon>
        <taxon>Laurales</taxon>
        <taxon>Lauraceae</taxon>
        <taxon>Persea</taxon>
    </lineage>
</organism>
<comment type="caution">
    <text evidence="1">The sequence shown here is derived from an EMBL/GenBank/DDBJ whole genome shotgun (WGS) entry which is preliminary data.</text>
</comment>
<dbReference type="EMBL" id="CM056809">
    <property type="protein sequence ID" value="KAJ8650323.1"/>
    <property type="molecule type" value="Genomic_DNA"/>
</dbReference>
<protein>
    <submittedName>
        <fullName evidence="1">Uncharacterized protein</fullName>
    </submittedName>
</protein>